<dbReference type="Proteomes" id="UP001139410">
    <property type="component" value="Unassembled WGS sequence"/>
</dbReference>
<sequence length="184" mass="19852">MQAAAVRQLIERRYAIVHGAVPAVEYPHFCVVDPGGRKGPSAALGFRVASTERLFLEDYLDDPIEAVVSSAFGRAIDRRRIVEIGAHASDRSRATIALWARTARHLDGVADVAVAVLTEPLRSMFARLGISILEICDADPSRLPNGAEKWGQYYDQSPRVCAGLIAPARPKLAGFDDGLVGICA</sequence>
<name>A0A9X1QPQ4_9SPHN</name>
<protein>
    <submittedName>
        <fullName evidence="1">Thermostable hemolysin</fullName>
    </submittedName>
</protein>
<keyword evidence="2" id="KW-1185">Reference proteome</keyword>
<evidence type="ECO:0000313" key="1">
    <source>
        <dbReference type="EMBL" id="MCF2515209.1"/>
    </source>
</evidence>
<dbReference type="RefSeq" id="WP_235067725.1">
    <property type="nucleotide sequence ID" value="NZ_JAKFGM010000002.1"/>
</dbReference>
<dbReference type="AlphaFoldDB" id="A0A9X1QPQ4"/>
<proteinExistence type="predicted"/>
<dbReference type="Pfam" id="PF12261">
    <property type="entry name" value="T_hemolysin"/>
    <property type="match status" value="1"/>
</dbReference>
<dbReference type="EMBL" id="JAKFGM010000002">
    <property type="protein sequence ID" value="MCF2515209.1"/>
    <property type="molecule type" value="Genomic_DNA"/>
</dbReference>
<reference evidence="1" key="1">
    <citation type="submission" date="2022-01" db="EMBL/GenBank/DDBJ databases">
        <authorList>
            <person name="Jo J.-H."/>
            <person name="Im W.-T."/>
        </authorList>
    </citation>
    <scope>NUCLEOTIDE SEQUENCE</scope>
    <source>
        <strain evidence="1">G124</strain>
    </source>
</reference>
<evidence type="ECO:0000313" key="2">
    <source>
        <dbReference type="Proteomes" id="UP001139410"/>
    </source>
</evidence>
<organism evidence="1 2">
    <name type="scientific">Sphingomonas cremea</name>
    <dbReference type="NCBI Taxonomy" id="2904799"/>
    <lineage>
        <taxon>Bacteria</taxon>
        <taxon>Pseudomonadati</taxon>
        <taxon>Pseudomonadota</taxon>
        <taxon>Alphaproteobacteria</taxon>
        <taxon>Sphingomonadales</taxon>
        <taxon>Sphingomonadaceae</taxon>
        <taxon>Sphingomonas</taxon>
    </lineage>
</organism>
<dbReference type="InterPro" id="IPR022050">
    <property type="entry name" value="T_hemolysin"/>
</dbReference>
<comment type="caution">
    <text evidence="1">The sequence shown here is derived from an EMBL/GenBank/DDBJ whole genome shotgun (WGS) entry which is preliminary data.</text>
</comment>
<gene>
    <name evidence="1" type="ORF">LVY65_09065</name>
</gene>
<accession>A0A9X1QPQ4</accession>